<accession>A0AAE3NZS8</accession>
<protein>
    <submittedName>
        <fullName evidence="1">Tetratricopeptide repeat protein</fullName>
    </submittedName>
</protein>
<dbReference type="RefSeq" id="WP_321535524.1">
    <property type="nucleotide sequence ID" value="NZ_JARGDL010000006.1"/>
</dbReference>
<keyword evidence="2" id="KW-1185">Reference proteome</keyword>
<evidence type="ECO:0000313" key="1">
    <source>
        <dbReference type="EMBL" id="MDF1611757.1"/>
    </source>
</evidence>
<proteinExistence type="predicted"/>
<dbReference type="Pfam" id="PF08238">
    <property type="entry name" value="Sel1"/>
    <property type="match status" value="6"/>
</dbReference>
<gene>
    <name evidence="1" type="ORF">P0M35_06320</name>
</gene>
<dbReference type="PANTHER" id="PTHR11102:SF160">
    <property type="entry name" value="ERAD-ASSOCIATED E3 UBIQUITIN-PROTEIN LIGASE COMPONENT HRD3"/>
    <property type="match status" value="1"/>
</dbReference>
<dbReference type="Proteomes" id="UP001221302">
    <property type="component" value="Unassembled WGS sequence"/>
</dbReference>
<dbReference type="InterPro" id="IPR011990">
    <property type="entry name" value="TPR-like_helical_dom_sf"/>
</dbReference>
<reference evidence="1" key="1">
    <citation type="submission" date="2023-03" db="EMBL/GenBank/DDBJ databases">
        <title>Stygiobacter electus gen. nov., sp. nov., facultatively anaerobic thermotolerant bacterium of the class Ignavibacteria from a well of Yessentuki mineral water deposit.</title>
        <authorList>
            <person name="Podosokorskaya O.A."/>
            <person name="Elcheninov A.G."/>
            <person name="Petrova N.F."/>
            <person name="Zavarzina D.G."/>
            <person name="Kublanov I.V."/>
            <person name="Merkel A.Y."/>
        </authorList>
    </citation>
    <scope>NUCLEOTIDE SEQUENCE</scope>
    <source>
        <strain evidence="1">09-Me</strain>
    </source>
</reference>
<dbReference type="InterPro" id="IPR006597">
    <property type="entry name" value="Sel1-like"/>
</dbReference>
<dbReference type="Gene3D" id="1.25.40.10">
    <property type="entry name" value="Tetratricopeptide repeat domain"/>
    <property type="match status" value="2"/>
</dbReference>
<dbReference type="PANTHER" id="PTHR11102">
    <property type="entry name" value="SEL-1-LIKE PROTEIN"/>
    <property type="match status" value="1"/>
</dbReference>
<comment type="caution">
    <text evidence="1">The sequence shown here is derived from an EMBL/GenBank/DDBJ whole genome shotgun (WGS) entry which is preliminary data.</text>
</comment>
<name>A0AAE3NZS8_9BACT</name>
<organism evidence="1 2">
    <name type="scientific">Stygiobacter electus</name>
    <dbReference type="NCBI Taxonomy" id="3032292"/>
    <lineage>
        <taxon>Bacteria</taxon>
        <taxon>Pseudomonadati</taxon>
        <taxon>Ignavibacteriota</taxon>
        <taxon>Ignavibacteria</taxon>
        <taxon>Ignavibacteriales</taxon>
        <taxon>Melioribacteraceae</taxon>
        <taxon>Stygiobacter</taxon>
    </lineage>
</organism>
<dbReference type="AlphaFoldDB" id="A0AAE3NZS8"/>
<sequence length="508" mass="58372">MKIKYLLGIFFFAFILSLEAQDTIRSDVFRNDFSQRKQIIKAKYPSYSLIAGYILTSDANKGDPYAQHELALRYLLGNGFPKDTAKAIYWIRKAVDQNLPIARFNYGIMLYNGIGVPWNPFEAYQNFKFASESHLPEAQFALALLYIDNLVVTRDYNSAYKLFKQAAKSKFKPAEEALLQLLKSGFIPPSDTNVIVNKKRIEEQEQLLKQDWDYDFINFENNEKDTSEAFVKNIFKKNYNELKNLFGIENIIDDKIDTTAISILKLAAINGSPEALYILGRLYEKGIFFKKDYVLSAVNLLQAYRLGSYKAGEILFRLVLDEKFINQIKEKVIKNDPDAMYSWAVITALGFSNNLANNQSLDLLKKAVDKKHIPSIIELGLLYFNGTLVEKNISKANEYWQTAKSFGSKEAEVRLILAQLNESTPAQNKRELFNKIKILSEEGSVLAQSVLAYCYEKGIGTKENKLLAVRYYRIASQRGNQSAYNSLKRMYDEIRPDNEQFKIYEIKN</sequence>
<dbReference type="SUPFAM" id="SSF81901">
    <property type="entry name" value="HCP-like"/>
    <property type="match status" value="3"/>
</dbReference>
<dbReference type="InterPro" id="IPR050767">
    <property type="entry name" value="Sel1_AlgK"/>
</dbReference>
<dbReference type="EMBL" id="JARGDL010000006">
    <property type="protein sequence ID" value="MDF1611757.1"/>
    <property type="molecule type" value="Genomic_DNA"/>
</dbReference>
<dbReference type="SMART" id="SM00671">
    <property type="entry name" value="SEL1"/>
    <property type="match status" value="7"/>
</dbReference>
<evidence type="ECO:0000313" key="2">
    <source>
        <dbReference type="Proteomes" id="UP001221302"/>
    </source>
</evidence>